<dbReference type="EMBL" id="JAKMXF010000137">
    <property type="protein sequence ID" value="KAI6656659.1"/>
    <property type="molecule type" value="Genomic_DNA"/>
</dbReference>
<evidence type="ECO:0000256" key="6">
    <source>
        <dbReference type="SAM" id="Phobius"/>
    </source>
</evidence>
<dbReference type="AlphaFoldDB" id="A0AAV7K806"/>
<dbReference type="GO" id="GO:0008270">
    <property type="term" value="F:zinc ion binding"/>
    <property type="evidence" value="ECO:0007669"/>
    <property type="project" value="UniProtKB-KW"/>
</dbReference>
<name>A0AAV7K806_9METZ</name>
<keyword evidence="6" id="KW-1133">Transmembrane helix</keyword>
<feature type="coiled-coil region" evidence="5">
    <location>
        <begin position="103"/>
        <end position="130"/>
    </location>
</feature>
<evidence type="ECO:0000313" key="9">
    <source>
        <dbReference type="Proteomes" id="UP001165289"/>
    </source>
</evidence>
<feature type="domain" description="TRAF-type" evidence="7">
    <location>
        <begin position="4"/>
        <end position="45"/>
    </location>
</feature>
<keyword evidence="8" id="KW-0675">Receptor</keyword>
<dbReference type="Gene3D" id="3.30.40.10">
    <property type="entry name" value="Zinc/RING finger domain, C3HC4 (zinc finger)"/>
    <property type="match status" value="1"/>
</dbReference>
<keyword evidence="2 4" id="KW-0863">Zinc-finger</keyword>
<dbReference type="PROSITE" id="PS50145">
    <property type="entry name" value="ZF_TRAF"/>
    <property type="match status" value="1"/>
</dbReference>
<feature type="zinc finger region" description="TRAF-type" evidence="4">
    <location>
        <begin position="4"/>
        <end position="45"/>
    </location>
</feature>
<dbReference type="InterPro" id="IPR001293">
    <property type="entry name" value="Znf_TRAF"/>
</dbReference>
<dbReference type="PANTHER" id="PTHR10131">
    <property type="entry name" value="TNF RECEPTOR ASSOCIATED FACTOR"/>
    <property type="match status" value="1"/>
</dbReference>
<keyword evidence="5" id="KW-0175">Coiled coil</keyword>
<dbReference type="Proteomes" id="UP001165289">
    <property type="component" value="Unassembled WGS sequence"/>
</dbReference>
<organism evidence="8 9">
    <name type="scientific">Oopsacas minuta</name>
    <dbReference type="NCBI Taxonomy" id="111878"/>
    <lineage>
        <taxon>Eukaryota</taxon>
        <taxon>Metazoa</taxon>
        <taxon>Porifera</taxon>
        <taxon>Hexactinellida</taxon>
        <taxon>Hexasterophora</taxon>
        <taxon>Lyssacinosida</taxon>
        <taxon>Leucopsacidae</taxon>
        <taxon>Oopsacas</taxon>
    </lineage>
</organism>
<keyword evidence="9" id="KW-1185">Reference proteome</keyword>
<evidence type="ECO:0000313" key="8">
    <source>
        <dbReference type="EMBL" id="KAI6656659.1"/>
    </source>
</evidence>
<keyword evidence="6" id="KW-0812">Transmembrane</keyword>
<keyword evidence="1 4" id="KW-0479">Metal-binding</keyword>
<keyword evidence="6" id="KW-0472">Membrane</keyword>
<sequence length="340" mass="39814">MNGCDKVKIKCEKGCGEVLQKCDTLDHQKKCPFRNQMCEYCRKEVQANRTNEHARICLDNPDGVVTCPYMEVGCETIEIARKDLNTHITQNMISHQKLLLHELNQLRIGNEQLRTENKQLNDKMNKKEFETTNKQTDLYRSIWILLALVITGIAILIPLILMERDKIQRNELSIQSHEQSIQSSIQSIQTYEQSIQSLMSTAGYITEFISDRGKTLQGIEWTHGYREDETVYGPIFYLGQCKLRMHVVTRQDSWHPSTEYGAKYYVRRLKGDNDDVINSCTITYIHFYNVNLADNSKFNMFSEDKDKQLEVGDEDWISREYHLWNKLDKLATVRIFFEFA</sequence>
<feature type="transmembrane region" description="Helical" evidence="6">
    <location>
        <begin position="142"/>
        <end position="161"/>
    </location>
</feature>
<dbReference type="PANTHER" id="PTHR10131:SF94">
    <property type="entry name" value="TNF RECEPTOR-ASSOCIATED FACTOR 4"/>
    <property type="match status" value="1"/>
</dbReference>
<evidence type="ECO:0000256" key="4">
    <source>
        <dbReference type="PROSITE-ProRule" id="PRU00207"/>
    </source>
</evidence>
<evidence type="ECO:0000256" key="5">
    <source>
        <dbReference type="SAM" id="Coils"/>
    </source>
</evidence>
<protein>
    <submittedName>
        <fullName evidence="8">TNF receptor-associated factor 6-like</fullName>
    </submittedName>
</protein>
<evidence type="ECO:0000259" key="7">
    <source>
        <dbReference type="PROSITE" id="PS50145"/>
    </source>
</evidence>
<keyword evidence="3 4" id="KW-0862">Zinc</keyword>
<comment type="caution">
    <text evidence="8">The sequence shown here is derived from an EMBL/GenBank/DDBJ whole genome shotgun (WGS) entry which is preliminary data.</text>
</comment>
<dbReference type="Pfam" id="PF02176">
    <property type="entry name" value="zf-TRAF"/>
    <property type="match status" value="1"/>
</dbReference>
<dbReference type="InterPro" id="IPR013083">
    <property type="entry name" value="Znf_RING/FYVE/PHD"/>
</dbReference>
<evidence type="ECO:0000256" key="1">
    <source>
        <dbReference type="ARBA" id="ARBA00022723"/>
    </source>
</evidence>
<proteinExistence type="predicted"/>
<evidence type="ECO:0000256" key="3">
    <source>
        <dbReference type="ARBA" id="ARBA00022833"/>
    </source>
</evidence>
<evidence type="ECO:0000256" key="2">
    <source>
        <dbReference type="ARBA" id="ARBA00022771"/>
    </source>
</evidence>
<reference evidence="8 9" key="1">
    <citation type="journal article" date="2023" name="BMC Biol.">
        <title>The compact genome of the sponge Oopsacas minuta (Hexactinellida) is lacking key metazoan core genes.</title>
        <authorList>
            <person name="Santini S."/>
            <person name="Schenkelaars Q."/>
            <person name="Jourda C."/>
            <person name="Duchesne M."/>
            <person name="Belahbib H."/>
            <person name="Rocher C."/>
            <person name="Selva M."/>
            <person name="Riesgo A."/>
            <person name="Vervoort M."/>
            <person name="Leys S.P."/>
            <person name="Kodjabachian L."/>
            <person name="Le Bivic A."/>
            <person name="Borchiellini C."/>
            <person name="Claverie J.M."/>
            <person name="Renard E."/>
        </authorList>
    </citation>
    <scope>NUCLEOTIDE SEQUENCE [LARGE SCALE GENOMIC DNA]</scope>
    <source>
        <strain evidence="8">SPO-2</strain>
    </source>
</reference>
<gene>
    <name evidence="8" type="ORF">LOD99_11254</name>
</gene>
<accession>A0AAV7K806</accession>